<evidence type="ECO:0000313" key="5">
    <source>
        <dbReference type="Proteomes" id="UP000237271"/>
    </source>
</evidence>
<keyword evidence="1" id="KW-0862">Zinc</keyword>
<protein>
    <recommendedName>
        <fullName evidence="3">CCHC-type domain-containing protein</fullName>
    </recommendedName>
</protein>
<name>A0A2P4Y763_9STRA</name>
<dbReference type="Pfam" id="PF14223">
    <property type="entry name" value="Retrotran_gag_2"/>
    <property type="match status" value="1"/>
</dbReference>
<dbReference type="InterPro" id="IPR001878">
    <property type="entry name" value="Znf_CCHC"/>
</dbReference>
<evidence type="ECO:0000256" key="1">
    <source>
        <dbReference type="PROSITE-ProRule" id="PRU00047"/>
    </source>
</evidence>
<comment type="caution">
    <text evidence="4">The sequence shown here is derived from an EMBL/GenBank/DDBJ whole genome shotgun (WGS) entry which is preliminary data.</text>
</comment>
<dbReference type="OrthoDB" id="120822at2759"/>
<dbReference type="InterPro" id="IPR036875">
    <property type="entry name" value="Znf_CCHC_sf"/>
</dbReference>
<feature type="region of interest" description="Disordered" evidence="2">
    <location>
        <begin position="334"/>
        <end position="363"/>
    </location>
</feature>
<dbReference type="Gene3D" id="4.10.60.10">
    <property type="entry name" value="Zinc finger, CCHC-type"/>
    <property type="match status" value="1"/>
</dbReference>
<keyword evidence="1" id="KW-0479">Metal-binding</keyword>
<dbReference type="SUPFAM" id="SSF57756">
    <property type="entry name" value="Retrovirus zinc finger-like domains"/>
    <property type="match status" value="1"/>
</dbReference>
<dbReference type="Proteomes" id="UP000237271">
    <property type="component" value="Unassembled WGS sequence"/>
</dbReference>
<organism evidence="4 5">
    <name type="scientific">Phytophthora palmivora</name>
    <dbReference type="NCBI Taxonomy" id="4796"/>
    <lineage>
        <taxon>Eukaryota</taxon>
        <taxon>Sar</taxon>
        <taxon>Stramenopiles</taxon>
        <taxon>Oomycota</taxon>
        <taxon>Peronosporomycetes</taxon>
        <taxon>Peronosporales</taxon>
        <taxon>Peronosporaceae</taxon>
        <taxon>Phytophthora</taxon>
    </lineage>
</organism>
<keyword evidence="5" id="KW-1185">Reference proteome</keyword>
<evidence type="ECO:0000313" key="4">
    <source>
        <dbReference type="EMBL" id="POM73655.1"/>
    </source>
</evidence>
<sequence>MEPTSRKPDVEWNKDGRPVNWNGRDWPLYKRTMMRYLACYEVKDDEWQLDDICDQSVQFQSTVGEDEEKRFTRQDFLLAKLIACSLSCTLARQVMKYDYGSEMWEYLCKRFEGRENDTTKLYTQRTLRQRLESASCRPGFDVENHLLYMMGLREQLAALDADVGDVWMVDLMIRSMAQLSYYSQLQTMMLMGGTQTVSTPDQAKSLILVLDKNSTVEKQLQRHRGNDVQAQRGQHNEGDSRVGSRGKPMPKYQNHNQFKSSGGNGSSQKALVTNKKKTDEEQKQYDEDRKSRNCYGCHQPGHIFRNCPDQVKKEPDSLASCSSGNVHSQANFTVSSGMFGRGQQKPTQNQRERDQPEGTLPQRKIIAKRGVKPTYRPELWVFDNGATQHLAGDKRYFVKYRNLSNEEQQGFQVAYDDATREYTLSMNGAIALEIKTYSVGTKDSVTYVLSLSSKWPIVV</sequence>
<feature type="domain" description="CCHC-type" evidence="3">
    <location>
        <begin position="294"/>
        <end position="309"/>
    </location>
</feature>
<feature type="compositionally biased region" description="Basic and acidic residues" evidence="2">
    <location>
        <begin position="276"/>
        <end position="291"/>
    </location>
</feature>
<dbReference type="GO" id="GO:0008270">
    <property type="term" value="F:zinc ion binding"/>
    <property type="evidence" value="ECO:0007669"/>
    <property type="project" value="UniProtKB-KW"/>
</dbReference>
<dbReference type="GO" id="GO:0003676">
    <property type="term" value="F:nucleic acid binding"/>
    <property type="evidence" value="ECO:0007669"/>
    <property type="project" value="InterPro"/>
</dbReference>
<feature type="region of interest" description="Disordered" evidence="2">
    <location>
        <begin position="217"/>
        <end position="295"/>
    </location>
</feature>
<reference evidence="4 5" key="1">
    <citation type="journal article" date="2017" name="Genome Biol. Evol.">
        <title>Phytophthora megakarya and P. palmivora, closely related causal agents of cacao black pod rot, underwent increases in genome sizes and gene numbers by different mechanisms.</title>
        <authorList>
            <person name="Ali S.S."/>
            <person name="Shao J."/>
            <person name="Lary D.J."/>
            <person name="Kronmiller B."/>
            <person name="Shen D."/>
            <person name="Strem M.D."/>
            <person name="Amoako-Attah I."/>
            <person name="Akrofi A.Y."/>
            <person name="Begoude B.A."/>
            <person name="Ten Hoopen G.M."/>
            <person name="Coulibaly K."/>
            <person name="Kebe B.I."/>
            <person name="Melnick R.L."/>
            <person name="Guiltinan M.J."/>
            <person name="Tyler B.M."/>
            <person name="Meinhardt L.W."/>
            <person name="Bailey B.A."/>
        </authorList>
    </citation>
    <scope>NUCLEOTIDE SEQUENCE [LARGE SCALE GENOMIC DNA]</scope>
    <source>
        <strain evidence="5">sbr112.9</strain>
    </source>
</reference>
<evidence type="ECO:0000256" key="2">
    <source>
        <dbReference type="SAM" id="MobiDB-lite"/>
    </source>
</evidence>
<dbReference type="AlphaFoldDB" id="A0A2P4Y763"/>
<gene>
    <name evidence="4" type="ORF">PHPALM_9481</name>
</gene>
<dbReference type="EMBL" id="NCKW01005053">
    <property type="protein sequence ID" value="POM73655.1"/>
    <property type="molecule type" value="Genomic_DNA"/>
</dbReference>
<dbReference type="PROSITE" id="PS50158">
    <property type="entry name" value="ZF_CCHC"/>
    <property type="match status" value="1"/>
</dbReference>
<accession>A0A2P4Y763</accession>
<feature type="compositionally biased region" description="Polar residues" evidence="2">
    <location>
        <begin position="253"/>
        <end position="271"/>
    </location>
</feature>
<keyword evidence="1" id="KW-0863">Zinc-finger</keyword>
<proteinExistence type="predicted"/>
<evidence type="ECO:0000259" key="3">
    <source>
        <dbReference type="PROSITE" id="PS50158"/>
    </source>
</evidence>